<organism evidence="2 3">
    <name type="scientific">Candidatus Avipropionibacterium avicola</name>
    <dbReference type="NCBI Taxonomy" id="2840701"/>
    <lineage>
        <taxon>Bacteria</taxon>
        <taxon>Bacillati</taxon>
        <taxon>Actinomycetota</taxon>
        <taxon>Actinomycetes</taxon>
        <taxon>Propionibacteriales</taxon>
        <taxon>Propionibacteriaceae</taxon>
        <taxon>Propionibacteriaceae incertae sedis</taxon>
        <taxon>Candidatus Avipropionibacterium</taxon>
    </lineage>
</organism>
<dbReference type="AlphaFoldDB" id="A0A9D1GX80"/>
<dbReference type="SUPFAM" id="SSF53850">
    <property type="entry name" value="Periplasmic binding protein-like II"/>
    <property type="match status" value="1"/>
</dbReference>
<dbReference type="PANTHER" id="PTHR43649:SF12">
    <property type="entry name" value="DIACETYLCHITOBIOSE BINDING PROTEIN DASA"/>
    <property type="match status" value="1"/>
</dbReference>
<dbReference type="Proteomes" id="UP000886842">
    <property type="component" value="Unassembled WGS sequence"/>
</dbReference>
<reference evidence="2" key="1">
    <citation type="submission" date="2020-10" db="EMBL/GenBank/DDBJ databases">
        <authorList>
            <person name="Gilroy R."/>
        </authorList>
    </citation>
    <scope>NUCLEOTIDE SEQUENCE</scope>
    <source>
        <strain evidence="2">ChiGjej1B1-24693</strain>
    </source>
</reference>
<dbReference type="InterPro" id="IPR006059">
    <property type="entry name" value="SBP"/>
</dbReference>
<comment type="caution">
    <text evidence="2">The sequence shown here is derived from an EMBL/GenBank/DDBJ whole genome shotgun (WGS) entry which is preliminary data.</text>
</comment>
<dbReference type="Pfam" id="PF01547">
    <property type="entry name" value="SBP_bac_1"/>
    <property type="match status" value="1"/>
</dbReference>
<evidence type="ECO:0000256" key="1">
    <source>
        <dbReference type="SAM" id="SignalP"/>
    </source>
</evidence>
<evidence type="ECO:0000313" key="3">
    <source>
        <dbReference type="Proteomes" id="UP000886842"/>
    </source>
</evidence>
<dbReference type="Gene3D" id="3.40.190.10">
    <property type="entry name" value="Periplasmic binding protein-like II"/>
    <property type="match status" value="2"/>
</dbReference>
<dbReference type="PANTHER" id="PTHR43649">
    <property type="entry name" value="ARABINOSE-BINDING PROTEIN-RELATED"/>
    <property type="match status" value="1"/>
</dbReference>
<feature type="chain" id="PRO_5039007832" evidence="1">
    <location>
        <begin position="24"/>
        <end position="488"/>
    </location>
</feature>
<protein>
    <submittedName>
        <fullName evidence="2">Extracellular solute-binding protein</fullName>
    </submittedName>
</protein>
<dbReference type="EMBL" id="DVLP01000236">
    <property type="protein sequence ID" value="HIT75476.1"/>
    <property type="molecule type" value="Genomic_DNA"/>
</dbReference>
<sequence>MSTPFQVNRRQVLGAMAALPLLAGGCSLVSGGGSNDNVLRTNYAGSADTMQIPSPNPIADKLSEVVGMDVTNERTPEDMGAALAGGQAPDIFLSSRSQLRAYDRQGLLLDLTPYRDQLADYEAFVTTDQLNTGMIDGRLMAVLRKPREFSYGGLWIRGDWLDKLGLDLPKTTEDFAEAMKAFRDEKPGRSDAVPFTGSGAGAFSMLYGAFGVGSPDDLYANGGEIVDGYNDPANLEPLEYIHSLFAEKLIDPDLFSVKTADARDRALQGSAGAIYTGWDQMKKPEYVEAAKKAQPDSDWRMIDVLSAPGHEGVMPSDAYGAVQGIPAELADNEEKLNATIKLLNYLGTEEGSRLVMFGIEGTHYEVDGDSVKALPAMDEEGAYFFAYQMAGRDEEFYLDVKFDAQREYWKACMERERLATYQTLVTPPEGFSTADANRFGSEQTVLFMTGERNLNEYPKFLDELNSQFDYSTYVDSAREQLAELGLPE</sequence>
<accession>A0A9D1GX80</accession>
<evidence type="ECO:0000313" key="2">
    <source>
        <dbReference type="EMBL" id="HIT75476.1"/>
    </source>
</evidence>
<reference evidence="2" key="2">
    <citation type="journal article" date="2021" name="PeerJ">
        <title>Extensive microbial diversity within the chicken gut microbiome revealed by metagenomics and culture.</title>
        <authorList>
            <person name="Gilroy R."/>
            <person name="Ravi A."/>
            <person name="Getino M."/>
            <person name="Pursley I."/>
            <person name="Horton D.L."/>
            <person name="Alikhan N.F."/>
            <person name="Baker D."/>
            <person name="Gharbi K."/>
            <person name="Hall N."/>
            <person name="Watson M."/>
            <person name="Adriaenssens E.M."/>
            <person name="Foster-Nyarko E."/>
            <person name="Jarju S."/>
            <person name="Secka A."/>
            <person name="Antonio M."/>
            <person name="Oren A."/>
            <person name="Chaudhuri R.R."/>
            <person name="La Ragione R."/>
            <person name="Hildebrand F."/>
            <person name="Pallen M.J."/>
        </authorList>
    </citation>
    <scope>NUCLEOTIDE SEQUENCE</scope>
    <source>
        <strain evidence="2">ChiGjej1B1-24693</strain>
    </source>
</reference>
<dbReference type="InterPro" id="IPR050490">
    <property type="entry name" value="Bact_solute-bd_prot1"/>
</dbReference>
<keyword evidence="1" id="KW-0732">Signal</keyword>
<proteinExistence type="predicted"/>
<feature type="signal peptide" evidence="1">
    <location>
        <begin position="1"/>
        <end position="23"/>
    </location>
</feature>
<gene>
    <name evidence="2" type="ORF">IAA98_07820</name>
</gene>
<name>A0A9D1GX80_9ACTN</name>